<dbReference type="InterPro" id="IPR013761">
    <property type="entry name" value="SAM/pointed_sf"/>
</dbReference>
<dbReference type="EMBL" id="MCGO01000011">
    <property type="protein sequence ID" value="ORY48742.1"/>
    <property type="molecule type" value="Genomic_DNA"/>
</dbReference>
<dbReference type="InterPro" id="IPR001611">
    <property type="entry name" value="Leu-rich_rpt"/>
</dbReference>
<keyword evidence="1" id="KW-1133">Transmembrane helix</keyword>
<accession>A0A1Y2CP13</accession>
<keyword evidence="1" id="KW-0472">Membrane</keyword>
<reference evidence="2 3" key="1">
    <citation type="submission" date="2016-07" db="EMBL/GenBank/DDBJ databases">
        <title>Pervasive Adenine N6-methylation of Active Genes in Fungi.</title>
        <authorList>
            <consortium name="DOE Joint Genome Institute"/>
            <person name="Mondo S.J."/>
            <person name="Dannebaum R.O."/>
            <person name="Kuo R.C."/>
            <person name="Labutti K."/>
            <person name="Haridas S."/>
            <person name="Kuo A."/>
            <person name="Salamov A."/>
            <person name="Ahrendt S.R."/>
            <person name="Lipzen A."/>
            <person name="Sullivan W."/>
            <person name="Andreopoulos W.B."/>
            <person name="Clum A."/>
            <person name="Lindquist E."/>
            <person name="Daum C."/>
            <person name="Ramamoorthy G.K."/>
            <person name="Gryganskyi A."/>
            <person name="Culley D."/>
            <person name="Magnuson J.K."/>
            <person name="James T.Y."/>
            <person name="O'Malley M.A."/>
            <person name="Stajich J.E."/>
            <person name="Spatafora J.W."/>
            <person name="Visel A."/>
            <person name="Grigoriev I.V."/>
        </authorList>
    </citation>
    <scope>NUCLEOTIDE SEQUENCE [LARGE SCALE GENOMIC DNA]</scope>
    <source>
        <strain evidence="2 3">JEL800</strain>
    </source>
</reference>
<dbReference type="SUPFAM" id="SSF47769">
    <property type="entry name" value="SAM/Pointed domain"/>
    <property type="match status" value="1"/>
</dbReference>
<organism evidence="2 3">
    <name type="scientific">Rhizoclosmatium globosum</name>
    <dbReference type="NCBI Taxonomy" id="329046"/>
    <lineage>
        <taxon>Eukaryota</taxon>
        <taxon>Fungi</taxon>
        <taxon>Fungi incertae sedis</taxon>
        <taxon>Chytridiomycota</taxon>
        <taxon>Chytridiomycota incertae sedis</taxon>
        <taxon>Chytridiomycetes</taxon>
        <taxon>Chytridiales</taxon>
        <taxon>Chytriomycetaceae</taxon>
        <taxon>Rhizoclosmatium</taxon>
    </lineage>
</organism>
<dbReference type="PANTHER" id="PTHR48007">
    <property type="entry name" value="LEUCINE-RICH REPEAT RECEPTOR-LIKE PROTEIN KINASE PXC1"/>
    <property type="match status" value="1"/>
</dbReference>
<dbReference type="SUPFAM" id="SSF52058">
    <property type="entry name" value="L domain-like"/>
    <property type="match status" value="1"/>
</dbReference>
<keyword evidence="3" id="KW-1185">Reference proteome</keyword>
<name>A0A1Y2CP13_9FUNG</name>
<dbReference type="InterPro" id="IPR046959">
    <property type="entry name" value="PRK1-6/SRF4-like"/>
</dbReference>
<dbReference type="Gene3D" id="1.10.150.50">
    <property type="entry name" value="Transcription Factor, Ets-1"/>
    <property type="match status" value="1"/>
</dbReference>
<dbReference type="AlphaFoldDB" id="A0A1Y2CP13"/>
<gene>
    <name evidence="2" type="ORF">BCR33DRAFT_848090</name>
</gene>
<dbReference type="PANTHER" id="PTHR48007:SF4">
    <property type="entry name" value="LEUCINE-RICH REPEAT RECEPTOR-LIKE PROTEIN KINASE PXC1"/>
    <property type="match status" value="1"/>
</dbReference>
<dbReference type="Pfam" id="PF00560">
    <property type="entry name" value="LRR_1"/>
    <property type="match status" value="2"/>
</dbReference>
<evidence type="ECO:0000313" key="3">
    <source>
        <dbReference type="Proteomes" id="UP000193642"/>
    </source>
</evidence>
<sequence>MPIQDLAVILGDSPSSSIHCDVNNSITSLSVIKEGPFPTIQISQFFALTKLQYITLQSLGLVGTIPELPSNLININLKNNNMKGPIPILPSGLISLDISFNQLTGSIPSLPSTLKTLTLWNNQLTGSIPSLVAGMTTLVLTQNQLSGQIPDLPITLRDLELASNNLEGSIPQLPSVMFALNLANNKLTGTIPPLPTFTRGYSGTMGAAMLDGNCFLNATSKHVINNCVTEVTLTSAVVSATGSISPFFRFNTTTVQTPLPQDSGPNVAAIAGGAVGALVLLIVVGVVLWWVQKRPKHEYPHSSAATQYDSESNGANIPPSVIQSDGSTLVGLLTATSGGTTVPLEKGDTGFSLFTAMNQTSNSSSTSFLASITPVGAEKHLFEERNGSCSVSPGSGLPAEATSWTIQNVAYWIYFNHGGEHVARNVIDQKVDGITLMNAEIDDLINILDFEKLGDKVAFKLLLTDMRQTTQAAANWEAPPAY</sequence>
<evidence type="ECO:0000256" key="1">
    <source>
        <dbReference type="SAM" id="Phobius"/>
    </source>
</evidence>
<dbReference type="OrthoDB" id="442066at2759"/>
<feature type="transmembrane region" description="Helical" evidence="1">
    <location>
        <begin position="267"/>
        <end position="291"/>
    </location>
</feature>
<protein>
    <submittedName>
        <fullName evidence="2">L domain-like protein</fullName>
    </submittedName>
</protein>
<evidence type="ECO:0000313" key="2">
    <source>
        <dbReference type="EMBL" id="ORY48742.1"/>
    </source>
</evidence>
<dbReference type="Gene3D" id="3.80.10.10">
    <property type="entry name" value="Ribonuclease Inhibitor"/>
    <property type="match status" value="1"/>
</dbReference>
<keyword evidence="1" id="KW-0812">Transmembrane</keyword>
<dbReference type="Proteomes" id="UP000193642">
    <property type="component" value="Unassembled WGS sequence"/>
</dbReference>
<comment type="caution">
    <text evidence="2">The sequence shown here is derived from an EMBL/GenBank/DDBJ whole genome shotgun (WGS) entry which is preliminary data.</text>
</comment>
<dbReference type="InterPro" id="IPR032675">
    <property type="entry name" value="LRR_dom_sf"/>
</dbReference>
<proteinExistence type="predicted"/>